<sequence length="73" mass="7942">MDNRVKVECLSLFDDDHTVAVVSWLNIGGLGIDFGWGKEVHMGPPLVYAPDGDVILTQKDDGSIVVRVCVQSN</sequence>
<evidence type="ECO:0000313" key="1">
    <source>
        <dbReference type="EnsemblPlants" id="AUR62039124-RA:cds"/>
    </source>
</evidence>
<organism evidence="1 2">
    <name type="scientific">Chenopodium quinoa</name>
    <name type="common">Quinoa</name>
    <dbReference type="NCBI Taxonomy" id="63459"/>
    <lineage>
        <taxon>Eukaryota</taxon>
        <taxon>Viridiplantae</taxon>
        <taxon>Streptophyta</taxon>
        <taxon>Embryophyta</taxon>
        <taxon>Tracheophyta</taxon>
        <taxon>Spermatophyta</taxon>
        <taxon>Magnoliopsida</taxon>
        <taxon>eudicotyledons</taxon>
        <taxon>Gunneridae</taxon>
        <taxon>Pentapetalae</taxon>
        <taxon>Caryophyllales</taxon>
        <taxon>Chenopodiaceae</taxon>
        <taxon>Chenopodioideae</taxon>
        <taxon>Atripliceae</taxon>
        <taxon>Chenopodium</taxon>
    </lineage>
</organism>
<dbReference type="EnsemblPlants" id="AUR62039124-RA">
    <property type="protein sequence ID" value="AUR62039124-RA:cds"/>
    <property type="gene ID" value="AUR62039124"/>
</dbReference>
<dbReference type="Gene3D" id="3.30.559.10">
    <property type="entry name" value="Chloramphenicol acetyltransferase-like domain"/>
    <property type="match status" value="1"/>
</dbReference>
<dbReference type="InterPro" id="IPR023213">
    <property type="entry name" value="CAT-like_dom_sf"/>
</dbReference>
<keyword evidence="2" id="KW-1185">Reference proteome</keyword>
<accession>A0A803N1X1</accession>
<dbReference type="Gramene" id="AUR62039124-RA">
    <property type="protein sequence ID" value="AUR62039124-RA:cds"/>
    <property type="gene ID" value="AUR62039124"/>
</dbReference>
<dbReference type="Pfam" id="PF02458">
    <property type="entry name" value="Transferase"/>
    <property type="match status" value="1"/>
</dbReference>
<protein>
    <submittedName>
        <fullName evidence="1">Uncharacterized protein</fullName>
    </submittedName>
</protein>
<reference evidence="1" key="2">
    <citation type="submission" date="2021-03" db="UniProtKB">
        <authorList>
            <consortium name="EnsemblPlants"/>
        </authorList>
    </citation>
    <scope>IDENTIFICATION</scope>
</reference>
<evidence type="ECO:0000313" key="2">
    <source>
        <dbReference type="Proteomes" id="UP000596660"/>
    </source>
</evidence>
<reference evidence="1" key="1">
    <citation type="journal article" date="2017" name="Nature">
        <title>The genome of Chenopodium quinoa.</title>
        <authorList>
            <person name="Jarvis D.E."/>
            <person name="Ho Y.S."/>
            <person name="Lightfoot D.J."/>
            <person name="Schmoeckel S.M."/>
            <person name="Li B."/>
            <person name="Borm T.J.A."/>
            <person name="Ohyanagi H."/>
            <person name="Mineta K."/>
            <person name="Michell C.T."/>
            <person name="Saber N."/>
            <person name="Kharbatia N.M."/>
            <person name="Rupper R.R."/>
            <person name="Sharp A.R."/>
            <person name="Dally N."/>
            <person name="Boughton B.A."/>
            <person name="Woo Y.H."/>
            <person name="Gao G."/>
            <person name="Schijlen E.G.W.M."/>
            <person name="Guo X."/>
            <person name="Momin A.A."/>
            <person name="Negrao S."/>
            <person name="Al-Babili S."/>
            <person name="Gehring C."/>
            <person name="Roessner U."/>
            <person name="Jung C."/>
            <person name="Murphy K."/>
            <person name="Arold S.T."/>
            <person name="Gojobori T."/>
            <person name="van der Linden C.G."/>
            <person name="van Loo E.N."/>
            <person name="Jellen E.N."/>
            <person name="Maughan P.J."/>
            <person name="Tester M."/>
        </authorList>
    </citation>
    <scope>NUCLEOTIDE SEQUENCE [LARGE SCALE GENOMIC DNA]</scope>
    <source>
        <strain evidence="1">cv. PI 614886</strain>
    </source>
</reference>
<proteinExistence type="predicted"/>
<dbReference type="Proteomes" id="UP000596660">
    <property type="component" value="Unplaced"/>
</dbReference>
<dbReference type="AlphaFoldDB" id="A0A803N1X1"/>
<name>A0A803N1X1_CHEQI</name>